<dbReference type="FunFam" id="3.40.50.920:FF:000001">
    <property type="entry name" value="Pyruvate dehydrogenase E1 beta subunit"/>
    <property type="match status" value="1"/>
</dbReference>
<feature type="domain" description="Transketolase-like pyrimidine-binding" evidence="7">
    <location>
        <begin position="5"/>
        <end position="180"/>
    </location>
</feature>
<dbReference type="SUPFAM" id="SSF52922">
    <property type="entry name" value="TK C-terminal domain-like"/>
    <property type="match status" value="1"/>
</dbReference>
<sequence length="325" mass="35163">MSQVTTYRAAIRESLREALQRDSRVFLMGEDVGRYGGTYAVSRGLLDEFGPERVRDTPLSELTFVGAGIGAALGGMRPIVEVMTVNFSLLALDPLMNTAATLRHMSGGQFSVPLVVRMATGAGRQLAAQHSHSLEGWYAHIPGLKILAPATLEDARGMLWPALQDPDPVLIFEHAQLYNLEGELTPDEPVDIRTARVRRVGRDLTLIAYGGTLGKTLTAAAQLAEEGIDAEVIDLRVLRPLDDATLLASVRKTRRALVVDEGWRSGSLSAEIITRIIEQGFFELDAPPVRVCSAEVPIPYARHLEDAALPQVGDIVAAARGLCGH</sequence>
<gene>
    <name evidence="8" type="ORF">FXN65_13975</name>
</gene>
<dbReference type="InterPro" id="IPR009014">
    <property type="entry name" value="Transketo_C/PFOR_II"/>
</dbReference>
<dbReference type="InterPro" id="IPR029061">
    <property type="entry name" value="THDP-binding"/>
</dbReference>
<dbReference type="SUPFAM" id="SSF52518">
    <property type="entry name" value="Thiamin diphosphate-binding fold (THDP-binding)"/>
    <property type="match status" value="1"/>
</dbReference>
<evidence type="ECO:0000256" key="4">
    <source>
        <dbReference type="ARBA" id="ARBA00023052"/>
    </source>
</evidence>
<dbReference type="Proteomes" id="UP000327179">
    <property type="component" value="Chromosome"/>
</dbReference>
<dbReference type="AlphaFoldDB" id="A0A5J6QL52"/>
<comment type="cofactor">
    <cofactor evidence="1">
        <name>thiamine diphosphate</name>
        <dbReference type="ChEBI" id="CHEBI:58937"/>
    </cofactor>
</comment>
<evidence type="ECO:0000313" key="9">
    <source>
        <dbReference type="Proteomes" id="UP000327179"/>
    </source>
</evidence>
<evidence type="ECO:0000259" key="7">
    <source>
        <dbReference type="SMART" id="SM00861"/>
    </source>
</evidence>
<dbReference type="InterPro" id="IPR005475">
    <property type="entry name" value="Transketolase-like_Pyr-bd"/>
</dbReference>
<dbReference type="CDD" id="cd07036">
    <property type="entry name" value="TPP_PYR_E1-PDHc-beta_like"/>
    <property type="match status" value="1"/>
</dbReference>
<dbReference type="Gene3D" id="3.40.50.970">
    <property type="match status" value="1"/>
</dbReference>
<evidence type="ECO:0000256" key="2">
    <source>
        <dbReference type="ARBA" id="ARBA00002859"/>
    </source>
</evidence>
<keyword evidence="4" id="KW-0786">Thiamine pyrophosphate</keyword>
<keyword evidence="3" id="KW-0560">Oxidoreductase</keyword>
<dbReference type="RefSeq" id="WP_151133767.1">
    <property type="nucleotide sequence ID" value="NZ_CP043311.1"/>
</dbReference>
<evidence type="ECO:0000256" key="3">
    <source>
        <dbReference type="ARBA" id="ARBA00023002"/>
    </source>
</evidence>
<evidence type="ECO:0000313" key="8">
    <source>
        <dbReference type="EMBL" id="QEY63117.1"/>
    </source>
</evidence>
<proteinExistence type="predicted"/>
<dbReference type="FunFam" id="3.40.50.970:FF:000001">
    <property type="entry name" value="Pyruvate dehydrogenase E1 beta subunit"/>
    <property type="match status" value="1"/>
</dbReference>
<dbReference type="PANTHER" id="PTHR43257:SF2">
    <property type="entry name" value="PYRUVATE DEHYDROGENASE E1 COMPONENT SUBUNIT BETA"/>
    <property type="match status" value="1"/>
</dbReference>
<dbReference type="SMART" id="SM00861">
    <property type="entry name" value="Transket_pyr"/>
    <property type="match status" value="1"/>
</dbReference>
<organism evidence="8 9">
    <name type="scientific">Metapseudomonas lalkuanensis</name>
    <dbReference type="NCBI Taxonomy" id="2604832"/>
    <lineage>
        <taxon>Bacteria</taxon>
        <taxon>Pseudomonadati</taxon>
        <taxon>Pseudomonadota</taxon>
        <taxon>Gammaproteobacteria</taxon>
        <taxon>Pseudomonadales</taxon>
        <taxon>Pseudomonadaceae</taxon>
        <taxon>Metapseudomonas</taxon>
    </lineage>
</organism>
<comment type="function">
    <text evidence="2">The branched-chain alpha-keto dehydrogenase complex catalyzes the overall conversion of alpha-keto acids to acyl-CoA and CO(2). It contains multiple copies of three enzymatic components: branched-chain alpha-keto acid decarboxylase (E1), lipoamide acyltransferase (E2) and lipoamide dehydrogenase (E3).</text>
</comment>
<dbReference type="KEGG" id="plal:FXN65_13975"/>
<evidence type="ECO:0000256" key="1">
    <source>
        <dbReference type="ARBA" id="ARBA00001964"/>
    </source>
</evidence>
<dbReference type="NCBIfam" id="NF006667">
    <property type="entry name" value="PRK09212.1"/>
    <property type="match status" value="1"/>
</dbReference>
<dbReference type="Gene3D" id="3.40.50.920">
    <property type="match status" value="1"/>
</dbReference>
<dbReference type="PANTHER" id="PTHR43257">
    <property type="entry name" value="PYRUVATE DEHYDROGENASE E1 COMPONENT BETA SUBUNIT"/>
    <property type="match status" value="1"/>
</dbReference>
<keyword evidence="9" id="KW-1185">Reference proteome</keyword>
<accession>A0A5J6QL52</accession>
<name>A0A5J6QL52_9GAMM</name>
<dbReference type="Pfam" id="PF02779">
    <property type="entry name" value="Transket_pyr"/>
    <property type="match status" value="1"/>
</dbReference>
<dbReference type="GO" id="GO:0016491">
    <property type="term" value="F:oxidoreductase activity"/>
    <property type="evidence" value="ECO:0007669"/>
    <property type="project" value="UniProtKB-KW"/>
</dbReference>
<reference evidence="8 9" key="1">
    <citation type="submission" date="2019-08" db="EMBL/GenBank/DDBJ databases">
        <title>Whole-genome Sequencing of e-waste polymer degrading bacterium Pseudomonas sp. strain PE08.</title>
        <authorList>
            <person name="Kirdat K."/>
            <person name="Debbarma P."/>
            <person name="Narawade N."/>
            <person name="Suyal D."/>
            <person name="Thorat V."/>
            <person name="Shouche Y."/>
            <person name="Goel R."/>
            <person name="Yadav A."/>
        </authorList>
    </citation>
    <scope>NUCLEOTIDE SEQUENCE [LARGE SCALE GENOMIC DNA]</scope>
    <source>
        <strain evidence="8 9">PE08</strain>
    </source>
</reference>
<protein>
    <recommendedName>
        <fullName evidence="5">2-oxoisovalerate dehydrogenase subunit beta</fullName>
    </recommendedName>
    <alternativeName>
        <fullName evidence="6">Branched-chain alpha-keto acid dehydrogenase E1 component beta chain</fullName>
    </alternativeName>
</protein>
<dbReference type="EMBL" id="CP043311">
    <property type="protein sequence ID" value="QEY63117.1"/>
    <property type="molecule type" value="Genomic_DNA"/>
</dbReference>
<evidence type="ECO:0000256" key="6">
    <source>
        <dbReference type="ARBA" id="ARBA00082400"/>
    </source>
</evidence>
<dbReference type="Pfam" id="PF02780">
    <property type="entry name" value="Transketolase_C"/>
    <property type="match status" value="1"/>
</dbReference>
<dbReference type="InterPro" id="IPR033248">
    <property type="entry name" value="Transketolase_C"/>
</dbReference>
<evidence type="ECO:0000256" key="5">
    <source>
        <dbReference type="ARBA" id="ARBA00070795"/>
    </source>
</evidence>